<dbReference type="InterPro" id="IPR013216">
    <property type="entry name" value="Methyltransf_11"/>
</dbReference>
<dbReference type="Pfam" id="PF08241">
    <property type="entry name" value="Methyltransf_11"/>
    <property type="match status" value="1"/>
</dbReference>
<evidence type="ECO:0000313" key="3">
    <source>
        <dbReference type="Proteomes" id="UP000054709"/>
    </source>
</evidence>
<sequence length="253" mass="27859">MNQQWNTGTYDTDMAFVSQFGESLIKLLRPQPGEQIMDWDCGTGDLAVAIAASGATVTGMDASDEMIQTACDKHPQLSFILADGQNYVADQPVDAVFSNAALHWLTDANGAAAFIAASLRTGGRFVVEFGGLGNIASIVTELPNAFAAIGCSDKLQLPWYFPSIGQYTTLLEQHGLTVDLALCFDRPTPLEAGEQGFQRWLNTFANGILSVFTPSERDEVLSYMEQKLKPILFQDNRWVMDYRRIRVAAYNRV</sequence>
<accession>A0A0W1AW57</accession>
<evidence type="ECO:0000313" key="2">
    <source>
        <dbReference type="EMBL" id="KTD85574.1"/>
    </source>
</evidence>
<dbReference type="Gene3D" id="3.40.50.150">
    <property type="entry name" value="Vaccinia Virus protein VP39"/>
    <property type="match status" value="1"/>
</dbReference>
<dbReference type="InterPro" id="IPR029063">
    <property type="entry name" value="SAM-dependent_MTases_sf"/>
</dbReference>
<keyword evidence="3" id="KW-1185">Reference proteome</keyword>
<dbReference type="SUPFAM" id="SSF53335">
    <property type="entry name" value="S-adenosyl-L-methionine-dependent methyltransferases"/>
    <property type="match status" value="1"/>
</dbReference>
<dbReference type="RefSeq" id="WP_060624418.1">
    <property type="nucleotide sequence ID" value="NZ_LCZJ02000026.1"/>
</dbReference>
<dbReference type="EMBL" id="LCZJ02000026">
    <property type="protein sequence ID" value="KTD85574.1"/>
    <property type="molecule type" value="Genomic_DNA"/>
</dbReference>
<dbReference type="Proteomes" id="UP000054709">
    <property type="component" value="Unassembled WGS sequence"/>
</dbReference>
<comment type="caution">
    <text evidence="2">The sequence shown here is derived from an EMBL/GenBank/DDBJ whole genome shotgun (WGS) entry which is preliminary data.</text>
</comment>
<protein>
    <recommendedName>
        <fullName evidence="1">Methyltransferase type 11 domain-containing protein</fullName>
    </recommendedName>
</protein>
<dbReference type="PANTHER" id="PTHR43861:SF1">
    <property type="entry name" value="TRANS-ACONITATE 2-METHYLTRANSFERASE"/>
    <property type="match status" value="1"/>
</dbReference>
<dbReference type="GO" id="GO:0008757">
    <property type="term" value="F:S-adenosylmethionine-dependent methyltransferase activity"/>
    <property type="evidence" value="ECO:0007669"/>
    <property type="project" value="InterPro"/>
</dbReference>
<organism evidence="2 3">
    <name type="scientific">Paenibacillus etheri</name>
    <dbReference type="NCBI Taxonomy" id="1306852"/>
    <lineage>
        <taxon>Bacteria</taxon>
        <taxon>Bacillati</taxon>
        <taxon>Bacillota</taxon>
        <taxon>Bacilli</taxon>
        <taxon>Bacillales</taxon>
        <taxon>Paenibacillaceae</taxon>
        <taxon>Paenibacillus</taxon>
    </lineage>
</organism>
<dbReference type="CDD" id="cd02440">
    <property type="entry name" value="AdoMet_MTases"/>
    <property type="match status" value="1"/>
</dbReference>
<dbReference type="AlphaFoldDB" id="A0A0W1AW57"/>
<dbReference type="PANTHER" id="PTHR43861">
    <property type="entry name" value="TRANS-ACONITATE 2-METHYLTRANSFERASE-RELATED"/>
    <property type="match status" value="1"/>
</dbReference>
<dbReference type="OrthoDB" id="9760689at2"/>
<reference evidence="2 3" key="1">
    <citation type="journal article" date="2015" name="Int. Biodeterior. Biodegradation">
        <title>Physiological and genetic screening methods for the isolation of methyl tert-butyl ether-degrading bacteria for bioremediation purposes.</title>
        <authorList>
            <person name="Guisado I.M."/>
            <person name="Purswani J."/>
            <person name="Gonzalez Lopez J."/>
            <person name="Pozo C."/>
        </authorList>
    </citation>
    <scope>NUCLEOTIDE SEQUENCE [LARGE SCALE GENOMIC DNA]</scope>
    <source>
        <strain evidence="2 3">SH7</strain>
    </source>
</reference>
<evidence type="ECO:0000259" key="1">
    <source>
        <dbReference type="Pfam" id="PF08241"/>
    </source>
</evidence>
<feature type="domain" description="Methyltransferase type 11" evidence="1">
    <location>
        <begin position="41"/>
        <end position="127"/>
    </location>
</feature>
<gene>
    <name evidence="2" type="ORF">UQ64_18920</name>
</gene>
<name>A0A0W1AW57_9BACL</name>
<proteinExistence type="predicted"/>